<dbReference type="Proteomes" id="UP000582646">
    <property type="component" value="Unassembled WGS sequence"/>
</dbReference>
<keyword evidence="4 8" id="KW-0472">Membrane</keyword>
<dbReference type="SUPFAM" id="SSF53850">
    <property type="entry name" value="Periplasmic binding protein-like II"/>
    <property type="match status" value="1"/>
</dbReference>
<evidence type="ECO:0000256" key="1">
    <source>
        <dbReference type="ARBA" id="ARBA00004635"/>
    </source>
</evidence>
<comment type="similarity">
    <text evidence="2">Belongs to the NlpA lipoprotein family.</text>
</comment>
<accession>A0A846WWD7</accession>
<evidence type="ECO:0000256" key="4">
    <source>
        <dbReference type="ARBA" id="ARBA00023136"/>
    </source>
</evidence>
<evidence type="ECO:0000256" key="2">
    <source>
        <dbReference type="ARBA" id="ARBA00008973"/>
    </source>
</evidence>
<reference evidence="9 10" key="1">
    <citation type="submission" date="2020-04" db="EMBL/GenBank/DDBJ databases">
        <title>MicrobeNet Type strains.</title>
        <authorList>
            <person name="Nicholson A.C."/>
        </authorList>
    </citation>
    <scope>NUCLEOTIDE SEQUENCE [LARGE SCALE GENOMIC DNA]</scope>
    <source>
        <strain evidence="9 10">DSM 44113</strain>
    </source>
</reference>
<evidence type="ECO:0000256" key="5">
    <source>
        <dbReference type="ARBA" id="ARBA00023139"/>
    </source>
</evidence>
<dbReference type="PANTHER" id="PTHR30429:SF1">
    <property type="entry name" value="D-METHIONINE-BINDING LIPOPROTEIN METQ-RELATED"/>
    <property type="match status" value="1"/>
</dbReference>
<dbReference type="RefSeq" id="WP_168544336.1">
    <property type="nucleotide sequence ID" value="NZ_BAAAKS010000025.1"/>
</dbReference>
<dbReference type="Gene3D" id="3.40.190.10">
    <property type="entry name" value="Periplasmic binding protein-like II"/>
    <property type="match status" value="2"/>
</dbReference>
<keyword evidence="10" id="KW-1185">Reference proteome</keyword>
<dbReference type="AlphaFoldDB" id="A0A846WWD7"/>
<comment type="caution">
    <text evidence="9">The sequence shown here is derived from an EMBL/GenBank/DDBJ whole genome shotgun (WGS) entry which is preliminary data.</text>
</comment>
<dbReference type="EMBL" id="JAAXOQ010000002">
    <property type="protein sequence ID" value="NKY17231.1"/>
    <property type="molecule type" value="Genomic_DNA"/>
</dbReference>
<feature type="transmembrane region" description="Helical" evidence="8">
    <location>
        <begin position="28"/>
        <end position="49"/>
    </location>
</feature>
<dbReference type="InterPro" id="IPR004872">
    <property type="entry name" value="Lipoprotein_NlpA"/>
</dbReference>
<sequence length="305" mass="32881">MSDTETPTPAAPPADDHGFTTRGSRRPVIIGAVVLVALVVAGFVGWRVFGGSGTNTANETAGATLLVATTEGNAAEQALIEFVAKDVAPKHGITIAFKGLADSTTINRAVSEGEVAATVYQHKLWLGQVLQANPDFREEAATPVFRWGFGLFSDKYTDPKQLPQNAKVSLYSDPANEAQGLWFLERAGLITLKPEVNKWQATVKDIATNPKNLQFTLLDFAAQTRALPDLDAAVGYTEYYLAAGVGIEKEIFAPPAPDEFAGQLTIGSKWKDTENIKNLVAAFKDPAVQEFLRTDPRVKNILLPL</sequence>
<evidence type="ECO:0000256" key="6">
    <source>
        <dbReference type="ARBA" id="ARBA00023288"/>
    </source>
</evidence>
<keyword evidence="8" id="KW-0812">Transmembrane</keyword>
<dbReference type="GO" id="GO:0016020">
    <property type="term" value="C:membrane"/>
    <property type="evidence" value="ECO:0007669"/>
    <property type="project" value="UniProtKB-SubCell"/>
</dbReference>
<name>A0A846WWD7_9ACTN</name>
<feature type="region of interest" description="Disordered" evidence="7">
    <location>
        <begin position="1"/>
        <end position="20"/>
    </location>
</feature>
<comment type="subcellular location">
    <subcellularLocation>
        <location evidence="1">Membrane</location>
        <topology evidence="1">Lipid-anchor</topology>
    </subcellularLocation>
</comment>
<gene>
    <name evidence="9" type="ORF">HF999_02400</name>
</gene>
<evidence type="ECO:0000313" key="10">
    <source>
        <dbReference type="Proteomes" id="UP000582646"/>
    </source>
</evidence>
<protein>
    <submittedName>
        <fullName evidence="9">Metal ABC transporter substrate-binding protein</fullName>
    </submittedName>
</protein>
<keyword evidence="3" id="KW-0732">Signal</keyword>
<keyword evidence="8" id="KW-1133">Transmembrane helix</keyword>
<evidence type="ECO:0000313" key="9">
    <source>
        <dbReference type="EMBL" id="NKY17231.1"/>
    </source>
</evidence>
<keyword evidence="5" id="KW-0564">Palmitate</keyword>
<organism evidence="9 10">
    <name type="scientific">Tsukamurella spumae</name>
    <dbReference type="NCBI Taxonomy" id="44753"/>
    <lineage>
        <taxon>Bacteria</taxon>
        <taxon>Bacillati</taxon>
        <taxon>Actinomycetota</taxon>
        <taxon>Actinomycetes</taxon>
        <taxon>Mycobacteriales</taxon>
        <taxon>Tsukamurellaceae</taxon>
        <taxon>Tsukamurella</taxon>
    </lineage>
</organism>
<evidence type="ECO:0000256" key="7">
    <source>
        <dbReference type="SAM" id="MobiDB-lite"/>
    </source>
</evidence>
<evidence type="ECO:0000256" key="3">
    <source>
        <dbReference type="ARBA" id="ARBA00022729"/>
    </source>
</evidence>
<keyword evidence="6" id="KW-0449">Lipoprotein</keyword>
<dbReference type="PANTHER" id="PTHR30429">
    <property type="entry name" value="D-METHIONINE-BINDING LIPOPROTEIN METQ"/>
    <property type="match status" value="1"/>
</dbReference>
<evidence type="ECO:0000256" key="8">
    <source>
        <dbReference type="SAM" id="Phobius"/>
    </source>
</evidence>
<dbReference type="Pfam" id="PF03180">
    <property type="entry name" value="Lipoprotein_9"/>
    <property type="match status" value="1"/>
</dbReference>
<proteinExistence type="inferred from homology"/>